<gene>
    <name evidence="6" type="ORF">FHD67_09320</name>
</gene>
<keyword evidence="7" id="KW-1185">Reference proteome</keyword>
<dbReference type="Pfam" id="PF00383">
    <property type="entry name" value="dCMP_cyt_deam_1"/>
    <property type="match status" value="1"/>
</dbReference>
<dbReference type="InterPro" id="IPR002125">
    <property type="entry name" value="CMP_dCMP_dom"/>
</dbReference>
<dbReference type="PROSITE" id="PS00903">
    <property type="entry name" value="CYT_DCMP_DEAMINASES_1"/>
    <property type="match status" value="1"/>
</dbReference>
<organism evidence="6 7">
    <name type="scientific">Paracoccus haeundaensis</name>
    <dbReference type="NCBI Taxonomy" id="225362"/>
    <lineage>
        <taxon>Bacteria</taxon>
        <taxon>Pseudomonadati</taxon>
        <taxon>Pseudomonadota</taxon>
        <taxon>Alphaproteobacteria</taxon>
        <taxon>Rhodobacterales</taxon>
        <taxon>Paracoccaceae</taxon>
        <taxon>Paracoccus</taxon>
    </lineage>
</organism>
<keyword evidence="4" id="KW-0862">Zinc</keyword>
<comment type="caution">
    <text evidence="6">The sequence shown here is derived from an EMBL/GenBank/DDBJ whole genome shotgun (WGS) entry which is preliminary data.</text>
</comment>
<dbReference type="NCBIfam" id="NF041025">
    <property type="entry name" value="antiphage_deaminase"/>
    <property type="match status" value="1"/>
</dbReference>
<feature type="domain" description="CMP/dCMP-type deaminase" evidence="5">
    <location>
        <begin position="254"/>
        <end position="442"/>
    </location>
</feature>
<evidence type="ECO:0000313" key="7">
    <source>
        <dbReference type="Proteomes" id="UP000304880"/>
    </source>
</evidence>
<evidence type="ECO:0000256" key="3">
    <source>
        <dbReference type="ARBA" id="ARBA00022801"/>
    </source>
</evidence>
<reference evidence="6 7" key="1">
    <citation type="submission" date="2019-06" db="EMBL/GenBank/DDBJ databases">
        <authorList>
            <person name="Li J."/>
        </authorList>
    </citation>
    <scope>NUCLEOTIDE SEQUENCE [LARGE SCALE GENOMIC DNA]</scope>
    <source>
        <strain evidence="6 7">CGMCC 1.8012</strain>
    </source>
</reference>
<dbReference type="AlphaFoldDB" id="A0A5C4R6K6"/>
<evidence type="ECO:0000256" key="2">
    <source>
        <dbReference type="ARBA" id="ARBA00022723"/>
    </source>
</evidence>
<dbReference type="PANTHER" id="PTHR11086:SF18">
    <property type="entry name" value="DEOXYCYTIDYLATE DEAMINASE"/>
    <property type="match status" value="1"/>
</dbReference>
<keyword evidence="2" id="KW-0479">Metal-binding</keyword>
<evidence type="ECO:0000259" key="5">
    <source>
        <dbReference type="PROSITE" id="PS51747"/>
    </source>
</evidence>
<dbReference type="EMBL" id="VDDC01000014">
    <property type="protein sequence ID" value="TNH39623.1"/>
    <property type="molecule type" value="Genomic_DNA"/>
</dbReference>
<dbReference type="InterPro" id="IPR027417">
    <property type="entry name" value="P-loop_NTPase"/>
</dbReference>
<dbReference type="GO" id="GO:0004132">
    <property type="term" value="F:dCMP deaminase activity"/>
    <property type="evidence" value="ECO:0007669"/>
    <property type="project" value="TreeGrafter"/>
</dbReference>
<name>A0A5C4R6K6_9RHOB</name>
<evidence type="ECO:0000256" key="4">
    <source>
        <dbReference type="ARBA" id="ARBA00022833"/>
    </source>
</evidence>
<dbReference type="InterPro" id="IPR015517">
    <property type="entry name" value="dCMP_deaminase-rel"/>
</dbReference>
<evidence type="ECO:0000256" key="1">
    <source>
        <dbReference type="ARBA" id="ARBA00006576"/>
    </source>
</evidence>
<dbReference type="PROSITE" id="PS51747">
    <property type="entry name" value="CYT_DCMP_DEAMINASES_2"/>
    <property type="match status" value="1"/>
</dbReference>
<dbReference type="InterPro" id="IPR016192">
    <property type="entry name" value="APOBEC/CMP_deaminase_Zn-bd"/>
</dbReference>
<dbReference type="RefSeq" id="WP_139598531.1">
    <property type="nucleotide sequence ID" value="NZ_VDDC01000014.1"/>
</dbReference>
<dbReference type="Gene3D" id="3.40.50.300">
    <property type="entry name" value="P-loop containing nucleotide triphosphate hydrolases"/>
    <property type="match status" value="1"/>
</dbReference>
<dbReference type="Gene3D" id="3.40.140.10">
    <property type="entry name" value="Cytidine Deaminase, domain 2"/>
    <property type="match status" value="1"/>
</dbReference>
<protein>
    <submittedName>
        <fullName evidence="6">Deoxycytidylate deaminase</fullName>
    </submittedName>
</protein>
<dbReference type="GO" id="GO:0008270">
    <property type="term" value="F:zinc ion binding"/>
    <property type="evidence" value="ECO:0007669"/>
    <property type="project" value="InterPro"/>
</dbReference>
<dbReference type="InterPro" id="IPR016193">
    <property type="entry name" value="Cytidine_deaminase-like"/>
</dbReference>
<dbReference type="SUPFAM" id="SSF53927">
    <property type="entry name" value="Cytidine deaminase-like"/>
    <property type="match status" value="1"/>
</dbReference>
<sequence length="525" mass="58643">MTVLTKNSPIKKFPPMHPLPDEELAYKPELIFGLVGPIGCNIDAAQDALDTHLTRFGYQTKLVHITKAVGEVIPQAAEVSQGRYEQKITELNNIVSLSGEKDFLAKIAVLFIGRHRLERNKETGLDPSLIADTPANGTAFVIRQLKRSQEIELLRKVYGEKFIQVSVSADEAEQLTAVQGIIGKEDPYLPQDERERKARSLIHKDKNEAQETFGQRMLDTYHSGDVFVGGSATKIHSQVGRFIDAFFGSNYISPTKDEFGAYLAKAASLRTLDLSRQVGAAIVSSDGDVITLGYNEVPKANGGNYWGEDENPQRDIERRFESNKLETNRIIHDFIHALSKHSMVQCDPEKILGTSELSQLLKASPISDLTEFGRMTHAEMSALMDAARIGRSVKGATIYVTTFPCHNCAKHIIASGIKRIVYIEPYAKSKAIELNGDALTTYTKSSDRVILEHFHGISPARYREIFDKPRKRRDENNNIKPWHFDKPKPMVNQLISTHIMIEPGALKEFKLTLNKVSDGLSASRT</sequence>
<evidence type="ECO:0000313" key="6">
    <source>
        <dbReference type="EMBL" id="TNH39623.1"/>
    </source>
</evidence>
<dbReference type="GO" id="GO:0005737">
    <property type="term" value="C:cytoplasm"/>
    <property type="evidence" value="ECO:0007669"/>
    <property type="project" value="TreeGrafter"/>
</dbReference>
<proteinExistence type="inferred from homology"/>
<dbReference type="Proteomes" id="UP000304880">
    <property type="component" value="Unassembled WGS sequence"/>
</dbReference>
<comment type="similarity">
    <text evidence="1">Belongs to the cytidine and deoxycytidylate deaminase family.</text>
</comment>
<dbReference type="PANTHER" id="PTHR11086">
    <property type="entry name" value="DEOXYCYTIDYLATE DEAMINASE-RELATED"/>
    <property type="match status" value="1"/>
</dbReference>
<keyword evidence="3" id="KW-0378">Hydrolase</keyword>
<accession>A0A5C4R6K6</accession>